<reference evidence="3" key="1">
    <citation type="submission" date="2013-10" db="EMBL/GenBank/DDBJ databases">
        <title>Genomic analysis of the causative agents of coccidiosis in chickens.</title>
        <authorList>
            <person name="Reid A.J."/>
            <person name="Blake D."/>
            <person name="Billington K."/>
            <person name="Browne H."/>
            <person name="Dunn M."/>
            <person name="Hung S."/>
            <person name="Kawahara F."/>
            <person name="Miranda-Saavedra D."/>
            <person name="Mourier T."/>
            <person name="Nagra H."/>
            <person name="Otto T.D."/>
            <person name="Rawlings N."/>
            <person name="Sanchez A."/>
            <person name="Sanders M."/>
            <person name="Subramaniam C."/>
            <person name="Tay Y."/>
            <person name="Dear P."/>
            <person name="Doerig C."/>
            <person name="Gruber A."/>
            <person name="Parkinson J."/>
            <person name="Shirley M."/>
            <person name="Wan K.L."/>
            <person name="Berriman M."/>
            <person name="Tomley F."/>
            <person name="Pain A."/>
        </authorList>
    </citation>
    <scope>NUCLEOTIDE SEQUENCE [LARGE SCALE GENOMIC DNA]</scope>
    <source>
        <strain evidence="3">Houghton</strain>
    </source>
</reference>
<name>U6N412_9EIME</name>
<proteinExistence type="predicted"/>
<feature type="compositionally biased region" description="Low complexity" evidence="1">
    <location>
        <begin position="443"/>
        <end position="452"/>
    </location>
</feature>
<dbReference type="RefSeq" id="XP_013437132.1">
    <property type="nucleotide sequence ID" value="XM_013581678.1"/>
</dbReference>
<feature type="compositionally biased region" description="Gly residues" evidence="1">
    <location>
        <begin position="225"/>
        <end position="289"/>
    </location>
</feature>
<feature type="region of interest" description="Disordered" evidence="1">
    <location>
        <begin position="782"/>
        <end position="801"/>
    </location>
</feature>
<feature type="compositionally biased region" description="Low complexity" evidence="1">
    <location>
        <begin position="707"/>
        <end position="728"/>
    </location>
</feature>
<dbReference type="Pfam" id="PF14733">
    <property type="entry name" value="ACDC"/>
    <property type="match status" value="1"/>
</dbReference>
<evidence type="ECO:0000259" key="2">
    <source>
        <dbReference type="Pfam" id="PF14733"/>
    </source>
</evidence>
<feature type="region of interest" description="Disordered" evidence="1">
    <location>
        <begin position="224"/>
        <end position="296"/>
    </location>
</feature>
<feature type="region of interest" description="Disordered" evidence="1">
    <location>
        <begin position="435"/>
        <end position="454"/>
    </location>
</feature>
<dbReference type="InterPro" id="IPR028078">
    <property type="entry name" value="ACDC"/>
</dbReference>
<sequence>MSPCYFPLLEPFVCTPGHCEAARVDPQYPQGSRSFCACKEPHRGPATGAAGTLRQRSLEKAPEACSRGNMCPPQKPRGVARCEGTGRKKSLQGTPECLAGAAAAAAPPAAAAATPPTAAAAAAAEALEHDQPEAAEAEGEENLQQEDSVSGSEHLSAATPDSAALENGRSRNGRSSGAASPTDSPAVSLQLDGGCQDQHYAVPLSSLRRALFLCLRDLRSANGGNSPGAPGGPGASGGSPGVSGGAPGASGGAPGASGGAPGASGGAPGASGGAPGAPGASGGASGAPGGAAAPAAPASAPVRFSSHVLNVIEANDAADLSPYVEIFSVCLNLGVSPRCLSPEAQQLMVDCLAALDAAGYSVHARRIFSEYHRVLKTLRRRDLLLAPLWGGSSSSSASKGACGSSLSQALAKVGPEDARLADLWVAAYLDDPAREGGPLGRPSSSSSSSSFSTGRPHEYLLHCKGIILMQLRSLRRLAPVWASRDRAYQYHLEAVLRAQKPTELMPYLAVLSSLEADPEGRYPVSAASLLECLRELHIPQRMDVQEGLTGPLPVTQGELLQCLAAAHSRRTAEQAGGGPLGPTGRKYAARAVSSLPTLSTRGQRHKLVSAQLEAEITLNLQRVASRASEGLFSSAADPRERLAEVVGDPSLLYAGELLEVAEGDNGSPQTAAQQCAFIELQRLSQYWAEGMFPDACGDEGTAAAAAAAHPAGVSSPPSPPHSVVSAPGRAPAPCRLTRTRSTPCPFPAAAEAPSGPGPLQPLFTPPLGGKAGEACTKLTGQRLSSLSLAPPGGGPLPGGVS</sequence>
<feature type="compositionally biased region" description="Acidic residues" evidence="1">
    <location>
        <begin position="133"/>
        <end position="144"/>
    </location>
</feature>
<feature type="region of interest" description="Disordered" evidence="1">
    <location>
        <begin position="64"/>
        <end position="87"/>
    </location>
</feature>
<protein>
    <recommendedName>
        <fullName evidence="2">AP2-coincident C-terminal domain-containing protein</fullName>
    </recommendedName>
</protein>
<dbReference type="OrthoDB" id="329758at2759"/>
<evidence type="ECO:0000313" key="3">
    <source>
        <dbReference type="EMBL" id="CDJ68665.1"/>
    </source>
</evidence>
<dbReference type="EMBL" id="HG725582">
    <property type="protein sequence ID" value="CDJ68665.1"/>
    <property type="molecule type" value="Genomic_DNA"/>
</dbReference>
<feature type="region of interest" description="Disordered" evidence="1">
    <location>
        <begin position="707"/>
        <end position="729"/>
    </location>
</feature>
<dbReference type="GeneID" id="25475853"/>
<gene>
    <name evidence="3" type="ORF">ENH_00057110</name>
</gene>
<dbReference type="Proteomes" id="UP000030754">
    <property type="component" value="Unassembled WGS sequence"/>
</dbReference>
<feature type="region of interest" description="Disordered" evidence="1">
    <location>
        <begin position="116"/>
        <end position="190"/>
    </location>
</feature>
<dbReference type="VEuPathDB" id="ToxoDB:ENH_00057110"/>
<dbReference type="AlphaFoldDB" id="U6N412"/>
<organism evidence="3 4">
    <name type="scientific">Eimeria necatrix</name>
    <dbReference type="NCBI Taxonomy" id="51315"/>
    <lineage>
        <taxon>Eukaryota</taxon>
        <taxon>Sar</taxon>
        <taxon>Alveolata</taxon>
        <taxon>Apicomplexa</taxon>
        <taxon>Conoidasida</taxon>
        <taxon>Coccidia</taxon>
        <taxon>Eucoccidiorida</taxon>
        <taxon>Eimeriorina</taxon>
        <taxon>Eimeriidae</taxon>
        <taxon>Eimeria</taxon>
    </lineage>
</organism>
<feature type="domain" description="AP2-coincident C-terminal" evidence="2">
    <location>
        <begin position="304"/>
        <end position="350"/>
    </location>
</feature>
<accession>U6N412</accession>
<reference evidence="3" key="2">
    <citation type="submission" date="2013-10" db="EMBL/GenBank/DDBJ databases">
        <authorList>
            <person name="Aslett M."/>
        </authorList>
    </citation>
    <scope>NUCLEOTIDE SEQUENCE [LARGE SCALE GENOMIC DNA]</scope>
    <source>
        <strain evidence="3">Houghton</strain>
    </source>
</reference>
<evidence type="ECO:0000313" key="4">
    <source>
        <dbReference type="Proteomes" id="UP000030754"/>
    </source>
</evidence>
<keyword evidence="4" id="KW-1185">Reference proteome</keyword>
<evidence type="ECO:0000256" key="1">
    <source>
        <dbReference type="SAM" id="MobiDB-lite"/>
    </source>
</evidence>